<protein>
    <submittedName>
        <fullName evidence="2">Uncharacterized protein</fullName>
    </submittedName>
</protein>
<evidence type="ECO:0000313" key="2">
    <source>
        <dbReference type="EMBL" id="DAE01164.1"/>
    </source>
</evidence>
<keyword evidence="1" id="KW-1133">Transmembrane helix</keyword>
<reference evidence="2" key="1">
    <citation type="journal article" date="2021" name="Proc. Natl. Acad. Sci. U.S.A.">
        <title>A Catalog of Tens of Thousands of Viruses from Human Metagenomes Reveals Hidden Associations with Chronic Diseases.</title>
        <authorList>
            <person name="Tisza M.J."/>
            <person name="Buck C.B."/>
        </authorList>
    </citation>
    <scope>NUCLEOTIDE SEQUENCE</scope>
    <source>
        <strain evidence="2">CtZE52</strain>
    </source>
</reference>
<evidence type="ECO:0000256" key="1">
    <source>
        <dbReference type="SAM" id="Phobius"/>
    </source>
</evidence>
<feature type="transmembrane region" description="Helical" evidence="1">
    <location>
        <begin position="63"/>
        <end position="85"/>
    </location>
</feature>
<dbReference type="EMBL" id="BK015320">
    <property type="protein sequence ID" value="DAE01164.1"/>
    <property type="molecule type" value="Genomic_DNA"/>
</dbReference>
<name>A0A8S5P4P4_9CAUD</name>
<accession>A0A8S5P4P4</accession>
<keyword evidence="1" id="KW-0472">Membrane</keyword>
<proteinExistence type="predicted"/>
<sequence length="89" mass="10696">MRPFFRFLKTTIYMIKRNQAWFWKIFRAIKSIIIFSLRMIAATVLGLMSIVSIFEWYEKPLNIHLLILAIISIFIVVHQIVIMTYESEK</sequence>
<keyword evidence="1" id="KW-0812">Transmembrane</keyword>
<feature type="transmembrane region" description="Helical" evidence="1">
    <location>
        <begin position="32"/>
        <end position="57"/>
    </location>
</feature>
<organism evidence="2">
    <name type="scientific">Siphoviridae sp. ctZE52</name>
    <dbReference type="NCBI Taxonomy" id="2825557"/>
    <lineage>
        <taxon>Viruses</taxon>
        <taxon>Duplodnaviria</taxon>
        <taxon>Heunggongvirae</taxon>
        <taxon>Uroviricota</taxon>
        <taxon>Caudoviricetes</taxon>
    </lineage>
</organism>